<dbReference type="GO" id="GO:0016887">
    <property type="term" value="F:ATP hydrolysis activity"/>
    <property type="evidence" value="ECO:0007669"/>
    <property type="project" value="InterPro"/>
</dbReference>
<evidence type="ECO:0000313" key="3">
    <source>
        <dbReference type="EMBL" id="GKU24341.1"/>
    </source>
</evidence>
<dbReference type="EMBL" id="BQXY01000001">
    <property type="protein sequence ID" value="GKU24341.1"/>
    <property type="molecule type" value="Genomic_DNA"/>
</dbReference>
<organism evidence="3 4">
    <name type="scientific">Clostridium folliculivorans</name>
    <dbReference type="NCBI Taxonomy" id="2886038"/>
    <lineage>
        <taxon>Bacteria</taxon>
        <taxon>Bacillati</taxon>
        <taxon>Bacillota</taxon>
        <taxon>Clostridia</taxon>
        <taxon>Eubacteriales</taxon>
        <taxon>Clostridiaceae</taxon>
        <taxon>Clostridium</taxon>
    </lineage>
</organism>
<dbReference type="Pfam" id="PF07728">
    <property type="entry name" value="AAA_5"/>
    <property type="match status" value="1"/>
</dbReference>
<evidence type="ECO:0000256" key="1">
    <source>
        <dbReference type="SAM" id="Coils"/>
    </source>
</evidence>
<dbReference type="SUPFAM" id="SSF52540">
    <property type="entry name" value="P-loop containing nucleoside triphosphate hydrolases"/>
    <property type="match status" value="1"/>
</dbReference>
<keyword evidence="4" id="KW-1185">Reference proteome</keyword>
<dbReference type="GO" id="GO:0005524">
    <property type="term" value="F:ATP binding"/>
    <property type="evidence" value="ECO:0007669"/>
    <property type="project" value="InterPro"/>
</dbReference>
<protein>
    <recommendedName>
        <fullName evidence="2">AAA+ ATPase domain-containing protein</fullName>
    </recommendedName>
</protein>
<dbReference type="InterPro" id="IPR003593">
    <property type="entry name" value="AAA+_ATPase"/>
</dbReference>
<feature type="domain" description="AAA+ ATPase" evidence="2">
    <location>
        <begin position="310"/>
        <end position="518"/>
    </location>
</feature>
<dbReference type="Gene3D" id="3.40.50.300">
    <property type="entry name" value="P-loop containing nucleotide triphosphate hydrolases"/>
    <property type="match status" value="1"/>
</dbReference>
<dbReference type="AlphaFoldDB" id="A0A9W5Y0J2"/>
<name>A0A9W5Y0J2_9CLOT</name>
<accession>A0A9W5Y0J2</accession>
<dbReference type="RefSeq" id="WP_261851350.1">
    <property type="nucleotide sequence ID" value="NZ_BQXY01000001.1"/>
</dbReference>
<dbReference type="InterPro" id="IPR011704">
    <property type="entry name" value="ATPase_dyneun-rel_AAA"/>
</dbReference>
<comment type="caution">
    <text evidence="3">The sequence shown here is derived from an EMBL/GenBank/DDBJ whole genome shotgun (WGS) entry which is preliminary data.</text>
</comment>
<gene>
    <name evidence="3" type="ORF">CFOLD11_11670</name>
</gene>
<keyword evidence="1" id="KW-0175">Coiled coil</keyword>
<dbReference type="SMART" id="SM00382">
    <property type="entry name" value="AAA"/>
    <property type="match status" value="1"/>
</dbReference>
<evidence type="ECO:0000259" key="2">
    <source>
        <dbReference type="SMART" id="SM00382"/>
    </source>
</evidence>
<proteinExistence type="predicted"/>
<evidence type="ECO:0000313" key="4">
    <source>
        <dbReference type="Proteomes" id="UP001057868"/>
    </source>
</evidence>
<sequence>MAYLDYEKYKTLEKGSKIKELNQLWKTEQILKGWIKNISPERGFITIDDITNLDNEGIRNPFNEKIIERIICFPGKNSILYEKIHKYDQIVFKFDINRNNREVDDKDSEKNSPIIADAKTIRIIDELEEIYNKLIEEDIELTFAEIVKKEYANKSVVFCEDIINLFKDKNDSVINDISKRQNELSKLDNEIMQKQNEILKFTSLLSEEKVKLEKQLNEIRENKLIEINKELEDKKNSIVQIETIAKKYEKIGFNLYWDSDKYTNETEGRVDIKEKLEQIEYIQKYLGIREDKKLYYDRHIIEMLFSALCSNQIIVLCGEPGTGKTSLVEGFAEAISAEYRLVSVQPNWTDNQDLLGFYNPVEKTYVATPFLDAILEANKYPERLFLICLDEMNLAHVEYYFSEFLSKLQSKVRTLNLYSDYIYKQIGLELHGKIKKYISGDIDIEKALSSDLPLLQLSSNEIDEYFKLKWQWNMFRRYTSNVKIPNNIRFIGTINKDETTKGLSPKVVDRSFVIELGKFSEHTKIDIIENEEEYKKLYNKNLYLSANYFGINRYKVDEEFLQRINSIKEILKKLKIYLNNRFDDQIEQIIGSGIINDYDRLFDYVVSCMVLPKINISIDDDQDKQIVLLQKQLKDTKISKSIFAKMKEYCDQEHILTFWR</sequence>
<reference evidence="3" key="1">
    <citation type="journal article" date="2023" name="Int. J. Syst. Evol. Microbiol.">
        <title>&lt;i&gt;Clostridium folliculivorans&lt;/i&gt; sp. nov., isolated from soil samples of an organic paddy in Japan.</title>
        <authorList>
            <person name="Tazawa J."/>
            <person name="Kobayashi H."/>
            <person name="Tanizawa Y."/>
            <person name="Uchino A."/>
            <person name="Tanaka F."/>
            <person name="Urashima Y."/>
            <person name="Miura S."/>
            <person name="Sakamoto M."/>
            <person name="Ohkuma M."/>
            <person name="Tohno M."/>
        </authorList>
    </citation>
    <scope>NUCLEOTIDE SEQUENCE</scope>
    <source>
        <strain evidence="3">D1-1</strain>
    </source>
</reference>
<feature type="coiled-coil region" evidence="1">
    <location>
        <begin position="177"/>
        <end position="222"/>
    </location>
</feature>
<dbReference type="InterPro" id="IPR027417">
    <property type="entry name" value="P-loop_NTPase"/>
</dbReference>
<dbReference type="Proteomes" id="UP001057868">
    <property type="component" value="Unassembled WGS sequence"/>
</dbReference>